<dbReference type="Pfam" id="PF13649">
    <property type="entry name" value="Methyltransf_25"/>
    <property type="match status" value="1"/>
</dbReference>
<dbReference type="SUPFAM" id="SSF53335">
    <property type="entry name" value="S-adenosyl-L-methionine-dependent methyltransferases"/>
    <property type="match status" value="1"/>
</dbReference>
<dbReference type="GO" id="GO:0008168">
    <property type="term" value="F:methyltransferase activity"/>
    <property type="evidence" value="ECO:0007669"/>
    <property type="project" value="UniProtKB-KW"/>
</dbReference>
<dbReference type="CDD" id="cd02440">
    <property type="entry name" value="AdoMet_MTases"/>
    <property type="match status" value="1"/>
</dbReference>
<accession>A0ABW4MTB8</accession>
<name>A0ABW4MTB8_9BACI</name>
<dbReference type="EC" id="2.1.1.-" evidence="2"/>
<dbReference type="GO" id="GO:0032259">
    <property type="term" value="P:methylation"/>
    <property type="evidence" value="ECO:0007669"/>
    <property type="project" value="UniProtKB-KW"/>
</dbReference>
<keyword evidence="2" id="KW-0808">Transferase</keyword>
<organism evidence="2 3">
    <name type="scientific">Fredinandcohnia salidurans</name>
    <dbReference type="NCBI Taxonomy" id="2595041"/>
    <lineage>
        <taxon>Bacteria</taxon>
        <taxon>Bacillati</taxon>
        <taxon>Bacillota</taxon>
        <taxon>Bacilli</taxon>
        <taxon>Bacillales</taxon>
        <taxon>Bacillaceae</taxon>
        <taxon>Fredinandcohnia</taxon>
    </lineage>
</organism>
<dbReference type="InterPro" id="IPR041698">
    <property type="entry name" value="Methyltransf_25"/>
</dbReference>
<dbReference type="Gene3D" id="3.40.50.150">
    <property type="entry name" value="Vaccinia Virus protein VP39"/>
    <property type="match status" value="1"/>
</dbReference>
<dbReference type="Proteomes" id="UP001597227">
    <property type="component" value="Unassembled WGS sequence"/>
</dbReference>
<gene>
    <name evidence="2" type="ORF">ACFSFW_19455</name>
</gene>
<dbReference type="RefSeq" id="WP_388040656.1">
    <property type="nucleotide sequence ID" value="NZ_JBHUEK010000029.1"/>
</dbReference>
<keyword evidence="3" id="KW-1185">Reference proteome</keyword>
<evidence type="ECO:0000313" key="2">
    <source>
        <dbReference type="EMBL" id="MFD1780833.1"/>
    </source>
</evidence>
<reference evidence="3" key="1">
    <citation type="journal article" date="2019" name="Int. J. Syst. Evol. Microbiol.">
        <title>The Global Catalogue of Microorganisms (GCM) 10K type strain sequencing project: providing services to taxonomists for standard genome sequencing and annotation.</title>
        <authorList>
            <consortium name="The Broad Institute Genomics Platform"/>
            <consortium name="The Broad Institute Genome Sequencing Center for Infectious Disease"/>
            <person name="Wu L."/>
            <person name="Ma J."/>
        </authorList>
    </citation>
    <scope>NUCLEOTIDE SEQUENCE [LARGE SCALE GENOMIC DNA]</scope>
    <source>
        <strain evidence="3">CCUG 15531</strain>
    </source>
</reference>
<sequence>MDDKYYDALLHVKTSGGQKGFSPSVHYHRYEPTPYEGLDALFLHYQLKETDRVVDFGCGKGRLLFYIHHHFGASVVGIEIDKSLYHEAVENRVRYLKKSGYQKGEIEIHQCAAQDYEINSLDNRFYFFNPFSIQVFKHTLSNILHSYEQNPRNIEIILYYGSTEYTYFIETNTPFQMKKEIIIPGLFEKNTYERFLVYQLL</sequence>
<protein>
    <submittedName>
        <fullName evidence="2">SAM-dependent methyltransferase</fullName>
        <ecNumber evidence="2">2.1.1.-</ecNumber>
    </submittedName>
</protein>
<comment type="caution">
    <text evidence="2">The sequence shown here is derived from an EMBL/GenBank/DDBJ whole genome shotgun (WGS) entry which is preliminary data.</text>
</comment>
<proteinExistence type="predicted"/>
<keyword evidence="2" id="KW-0489">Methyltransferase</keyword>
<feature type="domain" description="Methyltransferase" evidence="1">
    <location>
        <begin position="53"/>
        <end position="118"/>
    </location>
</feature>
<evidence type="ECO:0000259" key="1">
    <source>
        <dbReference type="Pfam" id="PF13649"/>
    </source>
</evidence>
<dbReference type="InterPro" id="IPR029063">
    <property type="entry name" value="SAM-dependent_MTases_sf"/>
</dbReference>
<evidence type="ECO:0000313" key="3">
    <source>
        <dbReference type="Proteomes" id="UP001597227"/>
    </source>
</evidence>
<dbReference type="EMBL" id="JBHUEK010000029">
    <property type="protein sequence ID" value="MFD1780833.1"/>
    <property type="molecule type" value="Genomic_DNA"/>
</dbReference>